<dbReference type="AlphaFoldDB" id="A0A4Y7PXM1"/>
<gene>
    <name evidence="1" type="ORF">BD410DRAFT_899726</name>
</gene>
<dbReference type="EMBL" id="ML170190">
    <property type="protein sequence ID" value="TDL20144.1"/>
    <property type="molecule type" value="Genomic_DNA"/>
</dbReference>
<dbReference type="Proteomes" id="UP000294933">
    <property type="component" value="Unassembled WGS sequence"/>
</dbReference>
<dbReference type="OrthoDB" id="3171058at2759"/>
<dbReference type="InterPro" id="IPR032675">
    <property type="entry name" value="LRR_dom_sf"/>
</dbReference>
<accession>A0A4Y7PXM1</accession>
<dbReference type="Gene3D" id="3.80.10.10">
    <property type="entry name" value="Ribonuclease Inhibitor"/>
    <property type="match status" value="1"/>
</dbReference>
<name>A0A4Y7PXM1_9AGAM</name>
<dbReference type="SUPFAM" id="SSF52047">
    <property type="entry name" value="RNI-like"/>
    <property type="match status" value="1"/>
</dbReference>
<reference evidence="1 2" key="1">
    <citation type="submission" date="2018-06" db="EMBL/GenBank/DDBJ databases">
        <title>A transcriptomic atlas of mushroom development highlights an independent origin of complex multicellularity.</title>
        <authorList>
            <consortium name="DOE Joint Genome Institute"/>
            <person name="Krizsan K."/>
            <person name="Almasi E."/>
            <person name="Merenyi Z."/>
            <person name="Sahu N."/>
            <person name="Viragh M."/>
            <person name="Koszo T."/>
            <person name="Mondo S."/>
            <person name="Kiss B."/>
            <person name="Balint B."/>
            <person name="Kues U."/>
            <person name="Barry K."/>
            <person name="Hegedus J.C."/>
            <person name="Henrissat B."/>
            <person name="Johnson J."/>
            <person name="Lipzen A."/>
            <person name="Ohm R."/>
            <person name="Nagy I."/>
            <person name="Pangilinan J."/>
            <person name="Yan J."/>
            <person name="Xiong Y."/>
            <person name="Grigoriev I.V."/>
            <person name="Hibbett D.S."/>
            <person name="Nagy L.G."/>
        </authorList>
    </citation>
    <scope>NUCLEOTIDE SEQUENCE [LARGE SCALE GENOMIC DNA]</scope>
    <source>
        <strain evidence="1 2">SZMC22713</strain>
    </source>
</reference>
<sequence length="396" mass="44704">MAGTNEDTGSPPNFPTEVWRMVISSAAMGNNSDGSKPLKDRFHLTRQTTSESTAYALMFVSKAFNALFTQFFLEKIYVHGPTQLSLLFRSLRQSPNFASKFATWTRRFDFNYGKPNQYCYYGNQLEEWLTHVLRSCQNLTHLVLEALIISELNGGAIVQACAESCRNLQVLHLGIHCSFQRSTFASVFRSLRVLRLAGTTQFTYPTFSGNLMDVEELPFLTTMEGGDDTFQAFKHVALPSFSHAYVQNDGPDDFHPTSCGKVTFANVHGEKIDSVTIVGSNYPYPVRNLALFLLGCANLQELVMDQTDFLRVLSTDRFILPHVTRLGLTRHRHFLTETTEQLEPFGHLKDYFPTLQVLRWFGDGDIPSSKPIEATWLALGDPRIVGLRWKIDGECG</sequence>
<keyword evidence="2" id="KW-1185">Reference proteome</keyword>
<evidence type="ECO:0000313" key="2">
    <source>
        <dbReference type="Proteomes" id="UP000294933"/>
    </source>
</evidence>
<protein>
    <recommendedName>
        <fullName evidence="3">F-box domain-containing protein</fullName>
    </recommendedName>
</protein>
<proteinExistence type="predicted"/>
<evidence type="ECO:0008006" key="3">
    <source>
        <dbReference type="Google" id="ProtNLM"/>
    </source>
</evidence>
<dbReference type="VEuPathDB" id="FungiDB:BD410DRAFT_899726"/>
<evidence type="ECO:0000313" key="1">
    <source>
        <dbReference type="EMBL" id="TDL20144.1"/>
    </source>
</evidence>
<organism evidence="1 2">
    <name type="scientific">Rickenella mellea</name>
    <dbReference type="NCBI Taxonomy" id="50990"/>
    <lineage>
        <taxon>Eukaryota</taxon>
        <taxon>Fungi</taxon>
        <taxon>Dikarya</taxon>
        <taxon>Basidiomycota</taxon>
        <taxon>Agaricomycotina</taxon>
        <taxon>Agaricomycetes</taxon>
        <taxon>Hymenochaetales</taxon>
        <taxon>Rickenellaceae</taxon>
        <taxon>Rickenella</taxon>
    </lineage>
</organism>